<comment type="subcellular location">
    <subcellularLocation>
        <location evidence="6">Cytoplasm</location>
    </subcellularLocation>
</comment>
<dbReference type="Gene3D" id="3.30.420.10">
    <property type="entry name" value="Ribonuclease H-like superfamily/Ribonuclease H"/>
    <property type="match status" value="1"/>
</dbReference>
<dbReference type="Proteomes" id="UP000219329">
    <property type="component" value="Unassembled WGS sequence"/>
</dbReference>
<evidence type="ECO:0000256" key="1">
    <source>
        <dbReference type="ARBA" id="ARBA00009921"/>
    </source>
</evidence>
<keyword evidence="3 6" id="KW-0378">Hydrolase</keyword>
<dbReference type="SUPFAM" id="SSF53098">
    <property type="entry name" value="Ribonuclease H-like"/>
    <property type="match status" value="1"/>
</dbReference>
<evidence type="ECO:0000256" key="4">
    <source>
        <dbReference type="ARBA" id="ARBA00022839"/>
    </source>
</evidence>
<dbReference type="EMBL" id="NTJZ01000002">
    <property type="protein sequence ID" value="PDH34823.1"/>
    <property type="molecule type" value="Genomic_DNA"/>
</dbReference>
<dbReference type="InterPro" id="IPR012337">
    <property type="entry name" value="RNaseH-like_sf"/>
</dbReference>
<dbReference type="GO" id="GO:0006259">
    <property type="term" value="P:DNA metabolic process"/>
    <property type="evidence" value="ECO:0007669"/>
    <property type="project" value="UniProtKB-ARBA"/>
</dbReference>
<feature type="domain" description="Exonuclease" evidence="7">
    <location>
        <begin position="6"/>
        <end position="179"/>
    </location>
</feature>
<keyword evidence="2 6" id="KW-0540">Nuclease</keyword>
<dbReference type="FunFam" id="3.30.420.10:FF:000003">
    <property type="entry name" value="Oligoribonuclease"/>
    <property type="match status" value="1"/>
</dbReference>
<evidence type="ECO:0000313" key="9">
    <source>
        <dbReference type="Proteomes" id="UP000219329"/>
    </source>
</evidence>
<evidence type="ECO:0000313" key="8">
    <source>
        <dbReference type="EMBL" id="PDH34823.1"/>
    </source>
</evidence>
<name>A0A2A5WET5_9GAMM</name>
<dbReference type="AlphaFoldDB" id="A0A2A5WET5"/>
<dbReference type="SMART" id="SM00479">
    <property type="entry name" value="EXOIII"/>
    <property type="match status" value="1"/>
</dbReference>
<dbReference type="EC" id="3.1.-.-" evidence="6"/>
<dbReference type="PANTHER" id="PTHR11046:SF0">
    <property type="entry name" value="OLIGORIBONUCLEASE, MITOCHONDRIAL"/>
    <property type="match status" value="1"/>
</dbReference>
<dbReference type="PANTHER" id="PTHR11046">
    <property type="entry name" value="OLIGORIBONUCLEASE, MITOCHONDRIAL"/>
    <property type="match status" value="1"/>
</dbReference>
<dbReference type="InterPro" id="IPR036397">
    <property type="entry name" value="RNaseH_sf"/>
</dbReference>
<protein>
    <recommendedName>
        <fullName evidence="5 6">Oligoribonuclease</fullName>
        <ecNumber evidence="6">3.1.-.-</ecNumber>
    </recommendedName>
</protein>
<sequence>MDKKLNLIWIDLEMTGLAPNADRILEIATLITDANLNIIAEGPNLAVRQSDGLLDGMDDWNQRHHSKTGLIEKVKNSRIDDKEAERQTIEFLVQYSEKGASPMCGNSICQDRRFLANYMPELEEFFHYRNLDVSSIKELVRRWKPEILEGLVKKGTHIAMDDIKDSVIELVHYREHFIDA</sequence>
<dbReference type="GO" id="GO:0005737">
    <property type="term" value="C:cytoplasm"/>
    <property type="evidence" value="ECO:0007669"/>
    <property type="project" value="UniProtKB-SubCell"/>
</dbReference>
<comment type="similarity">
    <text evidence="1 6">Belongs to the oligoribonuclease family.</text>
</comment>
<dbReference type="GO" id="GO:0003676">
    <property type="term" value="F:nucleic acid binding"/>
    <property type="evidence" value="ECO:0007669"/>
    <property type="project" value="InterPro"/>
</dbReference>
<accession>A0A2A5WET5</accession>
<dbReference type="HAMAP" id="MF_00045">
    <property type="entry name" value="Oligoribonuclease"/>
    <property type="match status" value="1"/>
</dbReference>
<evidence type="ECO:0000256" key="6">
    <source>
        <dbReference type="HAMAP-Rule" id="MF_00045"/>
    </source>
</evidence>
<evidence type="ECO:0000256" key="3">
    <source>
        <dbReference type="ARBA" id="ARBA00022801"/>
    </source>
</evidence>
<dbReference type="InterPro" id="IPR013520">
    <property type="entry name" value="Ribonucl_H"/>
</dbReference>
<reference evidence="8 9" key="1">
    <citation type="submission" date="2017-08" db="EMBL/GenBank/DDBJ databases">
        <title>Fine stratification of microbial communities through a metagenomic profile of the photic zone.</title>
        <authorList>
            <person name="Haro-Moreno J.M."/>
            <person name="Lopez-Perez M."/>
            <person name="De La Torre J."/>
            <person name="Picazo A."/>
            <person name="Camacho A."/>
            <person name="Rodriguez-Valera F."/>
        </authorList>
    </citation>
    <scope>NUCLEOTIDE SEQUENCE [LARGE SCALE GENOMIC DNA]</scope>
    <source>
        <strain evidence="8">MED-G28</strain>
    </source>
</reference>
<comment type="function">
    <text evidence="6">3'-to-5' exoribonuclease specific for small oligoribonucleotides.</text>
</comment>
<comment type="caution">
    <text evidence="8">The sequence shown here is derived from an EMBL/GenBank/DDBJ whole genome shotgun (WGS) entry which is preliminary data.</text>
</comment>
<dbReference type="NCBIfam" id="NF003765">
    <property type="entry name" value="PRK05359.1"/>
    <property type="match status" value="1"/>
</dbReference>
<feature type="active site" evidence="6">
    <location>
        <position position="128"/>
    </location>
</feature>
<evidence type="ECO:0000256" key="2">
    <source>
        <dbReference type="ARBA" id="ARBA00022722"/>
    </source>
</evidence>
<evidence type="ECO:0000259" key="7">
    <source>
        <dbReference type="SMART" id="SM00479"/>
    </source>
</evidence>
<organism evidence="8 9">
    <name type="scientific">OM182 bacterium MED-G28</name>
    <dbReference type="NCBI Taxonomy" id="1986256"/>
    <lineage>
        <taxon>Bacteria</taxon>
        <taxon>Pseudomonadati</taxon>
        <taxon>Pseudomonadota</taxon>
        <taxon>Gammaproteobacteria</taxon>
        <taxon>OMG group</taxon>
        <taxon>OM182 clade</taxon>
    </lineage>
</organism>
<evidence type="ECO:0000256" key="5">
    <source>
        <dbReference type="ARBA" id="ARBA00070964"/>
    </source>
</evidence>
<proteinExistence type="inferred from homology"/>
<keyword evidence="6" id="KW-0963">Cytoplasm</keyword>
<dbReference type="Pfam" id="PF00929">
    <property type="entry name" value="RNase_T"/>
    <property type="match status" value="1"/>
</dbReference>
<dbReference type="CDD" id="cd06135">
    <property type="entry name" value="Orn"/>
    <property type="match status" value="1"/>
</dbReference>
<gene>
    <name evidence="6" type="primary">orn</name>
    <name evidence="8" type="ORF">CNF02_02020</name>
</gene>
<dbReference type="GO" id="GO:0000175">
    <property type="term" value="F:3'-5'-RNA exonuclease activity"/>
    <property type="evidence" value="ECO:0007669"/>
    <property type="project" value="InterPro"/>
</dbReference>
<keyword evidence="4 6" id="KW-0269">Exonuclease</keyword>
<dbReference type="InterPro" id="IPR022894">
    <property type="entry name" value="Oligoribonuclease"/>
</dbReference>